<keyword evidence="1" id="KW-0732">Signal</keyword>
<evidence type="ECO:0000256" key="1">
    <source>
        <dbReference type="SAM" id="SignalP"/>
    </source>
</evidence>
<dbReference type="EMBL" id="LCMA01000005">
    <property type="protein sequence ID" value="KKU26968.1"/>
    <property type="molecule type" value="Genomic_DNA"/>
</dbReference>
<gene>
    <name evidence="2" type="ORF">UX39_C0005G0006</name>
</gene>
<proteinExistence type="predicted"/>
<feature type="signal peptide" evidence="1">
    <location>
        <begin position="1"/>
        <end position="30"/>
    </location>
</feature>
<dbReference type="AlphaFoldDB" id="A0A0G1RAA8"/>
<evidence type="ECO:0000313" key="2">
    <source>
        <dbReference type="EMBL" id="KKU26968.1"/>
    </source>
</evidence>
<evidence type="ECO:0000313" key="3">
    <source>
        <dbReference type="Proteomes" id="UP000034175"/>
    </source>
</evidence>
<organism evidence="2 3">
    <name type="scientific">Candidatus Magasanikbacteria bacterium GW2011_GWA2_46_17</name>
    <dbReference type="NCBI Taxonomy" id="1619042"/>
    <lineage>
        <taxon>Bacteria</taxon>
        <taxon>Candidatus Magasanikiibacteriota</taxon>
    </lineage>
</organism>
<dbReference type="Proteomes" id="UP000034175">
    <property type="component" value="Unassembled WGS sequence"/>
</dbReference>
<reference evidence="2 3" key="1">
    <citation type="journal article" date="2015" name="Nature">
        <title>rRNA introns, odd ribosomes, and small enigmatic genomes across a large radiation of phyla.</title>
        <authorList>
            <person name="Brown C.T."/>
            <person name="Hug L.A."/>
            <person name="Thomas B.C."/>
            <person name="Sharon I."/>
            <person name="Castelle C.J."/>
            <person name="Singh A."/>
            <person name="Wilkins M.J."/>
            <person name="Williams K.H."/>
            <person name="Banfield J.F."/>
        </authorList>
    </citation>
    <scope>NUCLEOTIDE SEQUENCE [LARGE SCALE GENOMIC DNA]</scope>
</reference>
<protein>
    <submittedName>
        <fullName evidence="2">Uncharacterized protein</fullName>
    </submittedName>
</protein>
<name>A0A0G1RAA8_9BACT</name>
<dbReference type="PATRIC" id="fig|1619042.3.peg.242"/>
<accession>A0A0G1RAA8</accession>
<sequence length="428" mass="42025">MKAFFTNRNFLSSVASIVLSVVFVASVAVASTTISTNIVTNGTLQVDSTSTLTGAVTTAGAVTLGDAAGDAIIVTGNASTTNALTVGTILYVGGNATTTAAGNISTMGGLTVGNATANTLAGTILFSAQASDPTGVTQGTVYYNSTSKVLKLFDGTSWFTTGTTTSGISLSGVRLQLADLTTQHVTLGTTTQQGSGQSILTVEATSTTAIPLSLVAYTTQTGDIFRALNSSSAKLLYINSAGALFGSSTLQVTGAVTTYGATTLGDAVGDSITLTGNATSTNNLYVGLALTVNGNATTTSAGAISTQSTLTVGGVTSLANATSSSLYASGTLTVGGNATTTSAGSISTQGKFGVGTTTTPSLEISADSTATTTIAAFSSTALTGGCIQLEGSNGTMYRIYIGGAGDAATTTPSGKVGFILVAEAGSCK</sequence>
<comment type="caution">
    <text evidence="2">The sequence shown here is derived from an EMBL/GenBank/DDBJ whole genome shotgun (WGS) entry which is preliminary data.</text>
</comment>
<feature type="chain" id="PRO_5002539340" evidence="1">
    <location>
        <begin position="31"/>
        <end position="428"/>
    </location>
</feature>